<dbReference type="KEGG" id="bcl:ABC0228"/>
<accession>Q5WLI4</accession>
<dbReference type="PANTHER" id="PTHR37823">
    <property type="entry name" value="CYTOCHROME C-553-LIKE"/>
    <property type="match status" value="1"/>
</dbReference>
<dbReference type="PIRSF" id="PIRSF000025">
    <property type="entry name" value="Cytc_Bsub_c550"/>
    <property type="match status" value="1"/>
</dbReference>
<dbReference type="GO" id="GO:0005506">
    <property type="term" value="F:iron ion binding"/>
    <property type="evidence" value="ECO:0007669"/>
    <property type="project" value="InterPro"/>
</dbReference>
<evidence type="ECO:0000256" key="6">
    <source>
        <dbReference type="PIRSR" id="PIRSR000025-1"/>
    </source>
</evidence>
<feature type="binding site" description="covalent" evidence="6">
    <location>
        <position position="51"/>
    </location>
    <ligand>
        <name>heme c</name>
        <dbReference type="ChEBI" id="CHEBI:61717"/>
    </ligand>
</feature>
<dbReference type="PANTHER" id="PTHR37823:SF4">
    <property type="entry name" value="MENAQUINOL-CYTOCHROME C REDUCTASE CYTOCHROME B_C SUBUNIT"/>
    <property type="match status" value="1"/>
</dbReference>
<dbReference type="HOGENOM" id="CLU_134966_2_0_9"/>
<dbReference type="Gene3D" id="1.10.760.10">
    <property type="entry name" value="Cytochrome c-like domain"/>
    <property type="match status" value="1"/>
</dbReference>
<evidence type="ECO:0000256" key="5">
    <source>
        <dbReference type="ARBA" id="ARBA00023004"/>
    </source>
</evidence>
<feature type="binding site" description="axial binding residue" evidence="7">
    <location>
        <position position="55"/>
    </location>
    <ligand>
        <name>heme c</name>
        <dbReference type="ChEBI" id="CHEBI:61717"/>
    </ligand>
    <ligandPart>
        <name>Fe</name>
        <dbReference type="ChEBI" id="CHEBI:18248"/>
    </ligandPart>
</feature>
<evidence type="ECO:0000256" key="3">
    <source>
        <dbReference type="ARBA" id="ARBA00022723"/>
    </source>
</evidence>
<reference evidence="9 10" key="2">
    <citation type="journal article" date="1995" name="Appl. Microbiol. Biotechnol.">
        <title>Purification and properties of an alkaline protease from alkalophilic Bacillus sp. KSM-K16.</title>
        <authorList>
            <person name="Kobayashi T."/>
            <person name="Hakamada Y."/>
            <person name="Adachi S."/>
            <person name="Hitomi J."/>
            <person name="Yoshimatsu T."/>
            <person name="Koike K."/>
            <person name="Kawai S."/>
            <person name="Ito S."/>
        </authorList>
    </citation>
    <scope>NUCLEOTIDE SEQUENCE [LARGE SCALE GENOMIC DNA]</scope>
    <source>
        <strain evidence="9 10">KSM-K16</strain>
    </source>
</reference>
<name>Q5WLI4_SHOC1</name>
<dbReference type="GO" id="GO:0016020">
    <property type="term" value="C:membrane"/>
    <property type="evidence" value="ECO:0007669"/>
    <property type="project" value="InterPro"/>
</dbReference>
<evidence type="ECO:0000256" key="7">
    <source>
        <dbReference type="PIRSR" id="PIRSR000025-2"/>
    </source>
</evidence>
<dbReference type="SUPFAM" id="SSF46626">
    <property type="entry name" value="Cytochrome c"/>
    <property type="match status" value="1"/>
</dbReference>
<keyword evidence="2 6" id="KW-0349">Heme</keyword>
<dbReference type="GO" id="GO:0009055">
    <property type="term" value="F:electron transfer activity"/>
    <property type="evidence" value="ECO:0007669"/>
    <property type="project" value="InterPro"/>
</dbReference>
<evidence type="ECO:0000259" key="8">
    <source>
        <dbReference type="PROSITE" id="PS51007"/>
    </source>
</evidence>
<reference evidence="9 10" key="5">
    <citation type="journal article" date="2007" name="Extremophiles">
        <title>Intragenomic diversity of the V1 regions of 16S rRNA genes in high-alkaline protease-producing Bacillus clausii spp.</title>
        <authorList>
            <person name="Kageyama Y."/>
            <person name="Takaki Y."/>
            <person name="Shimamura S."/>
            <person name="Nishi S."/>
            <person name="Nogi Y."/>
            <person name="Uchimura K."/>
            <person name="Kobayashi T."/>
            <person name="Hitomi J."/>
            <person name="Ozaki K."/>
            <person name="Kawai S."/>
            <person name="Ito S."/>
            <person name="Horikoshi K."/>
        </authorList>
    </citation>
    <scope>NUCLEOTIDE SEQUENCE [LARGE SCALE GENOMIC DNA]</scope>
    <source>
        <strain evidence="9 10">KSM-K16</strain>
    </source>
</reference>
<keyword evidence="5 7" id="KW-0408">Iron</keyword>
<dbReference type="InterPro" id="IPR009056">
    <property type="entry name" value="Cyt_c-like_dom"/>
</dbReference>
<evidence type="ECO:0000256" key="4">
    <source>
        <dbReference type="ARBA" id="ARBA00022982"/>
    </source>
</evidence>
<evidence type="ECO:0000313" key="10">
    <source>
        <dbReference type="Proteomes" id="UP000001168"/>
    </source>
</evidence>
<dbReference type="InterPro" id="IPR012218">
    <property type="entry name" value="Cyt_c_BACSU-c550-type"/>
</dbReference>
<reference evidence="9 10" key="3">
    <citation type="journal article" date="1997" name="Protein Eng.">
        <title>High-resolution crystal structure of M-protease: phylogeny aided analysis of the high-alkaline adaptation mechanism.</title>
        <authorList>
            <person name="Shirai T."/>
            <person name="Suzuki A."/>
            <person name="Yamane T."/>
            <person name="Ashida T."/>
            <person name="Kobayashi T."/>
            <person name="Ito S."/>
        </authorList>
    </citation>
    <scope>NUCLEOTIDE SEQUENCE [LARGE SCALE GENOMIC DNA]</scope>
    <source>
        <strain evidence="9 10">KSM-K16</strain>
    </source>
</reference>
<keyword evidence="10" id="KW-1185">Reference proteome</keyword>
<keyword evidence="1" id="KW-0813">Transport</keyword>
<feature type="domain" description="Cytochrome c" evidence="8">
    <location>
        <begin position="38"/>
        <end position="108"/>
    </location>
</feature>
<dbReference type="InterPro" id="IPR036909">
    <property type="entry name" value="Cyt_c-like_dom_sf"/>
</dbReference>
<proteinExistence type="predicted"/>
<dbReference type="InterPro" id="IPR051811">
    <property type="entry name" value="Cytochrome_c550/c551-like"/>
</dbReference>
<feature type="binding site" description="covalent" evidence="6">
    <location>
        <position position="54"/>
    </location>
    <ligand>
        <name>heme c</name>
        <dbReference type="ChEBI" id="CHEBI:61717"/>
    </ligand>
</feature>
<gene>
    <name evidence="9" type="primary">cccB</name>
    <name evidence="9" type="ordered locus">ABC0228</name>
</gene>
<sequence length="108" mass="11491">MKKYVAIACLAFFVGACSKTEEPTNPPAQNETIEIGDYDAVAAEASYQASCIRCHGDQLEGGSGPSLVANGFAPTEIEEILENGRGAMPPQSLADDERENLANWLADQ</sequence>
<dbReference type="RefSeq" id="WP_011245091.1">
    <property type="nucleotide sequence ID" value="NC_006582.1"/>
</dbReference>
<dbReference type="Pfam" id="PF13442">
    <property type="entry name" value="Cytochrome_CBB3"/>
    <property type="match status" value="1"/>
</dbReference>
<dbReference type="OrthoDB" id="7933886at2"/>
<dbReference type="Proteomes" id="UP000001168">
    <property type="component" value="Chromosome"/>
</dbReference>
<dbReference type="PROSITE" id="PS51007">
    <property type="entry name" value="CYTC"/>
    <property type="match status" value="1"/>
</dbReference>
<reference evidence="10" key="4">
    <citation type="submission" date="2003-10" db="EMBL/GenBank/DDBJ databases">
        <title>The complete genome sequence of the alkaliphilic Bacillus clausii KSM-K16.</title>
        <authorList>
            <person name="Takaki Y."/>
            <person name="Kageyama Y."/>
            <person name="Shimamura S."/>
            <person name="Suzuki H."/>
            <person name="Nishi S."/>
            <person name="Hatada Y."/>
            <person name="Kawai S."/>
            <person name="Ito S."/>
            <person name="Horikoshi K."/>
        </authorList>
    </citation>
    <scope>NUCLEOTIDE SEQUENCE [LARGE SCALE GENOMIC DNA]</scope>
    <source>
        <strain evidence="10">KSM-K16</strain>
    </source>
</reference>
<dbReference type="GO" id="GO:0020037">
    <property type="term" value="F:heme binding"/>
    <property type="evidence" value="ECO:0007669"/>
    <property type="project" value="InterPro"/>
</dbReference>
<evidence type="ECO:0000313" key="9">
    <source>
        <dbReference type="EMBL" id="BAD62771.1"/>
    </source>
</evidence>
<keyword evidence="4" id="KW-0249">Electron transport</keyword>
<dbReference type="PROSITE" id="PS51257">
    <property type="entry name" value="PROKAR_LIPOPROTEIN"/>
    <property type="match status" value="1"/>
</dbReference>
<dbReference type="STRING" id="66692.ABC0228"/>
<protein>
    <submittedName>
        <fullName evidence="9">Cytochrome c551</fullName>
    </submittedName>
</protein>
<evidence type="ECO:0000256" key="2">
    <source>
        <dbReference type="ARBA" id="ARBA00022617"/>
    </source>
</evidence>
<dbReference type="eggNOG" id="COG2010">
    <property type="taxonomic scope" value="Bacteria"/>
</dbReference>
<keyword evidence="3 7" id="KW-0479">Metal-binding</keyword>
<feature type="binding site" description="axial binding residue" evidence="7">
    <location>
        <position position="88"/>
    </location>
    <ligand>
        <name>heme c</name>
        <dbReference type="ChEBI" id="CHEBI:61717"/>
    </ligand>
    <ligandPart>
        <name>Fe</name>
        <dbReference type="ChEBI" id="CHEBI:18248"/>
    </ligandPart>
</feature>
<reference evidence="9 10" key="1">
    <citation type="journal article" date="1994" name="J. Ferment. Bioeng.">
        <title>Molecular cloning and nucleotide sequence of the gene for an alkaline protease from the alkalophilic Bacillus sp. KSM-K16.</title>
        <authorList>
            <person name="Hakamada Y."/>
            <person name="Kobayashi T."/>
            <person name="Hitomi J."/>
            <person name="Kawai S."/>
            <person name="Ito S."/>
        </authorList>
    </citation>
    <scope>NUCLEOTIDE SEQUENCE [LARGE SCALE GENOMIC DNA]</scope>
    <source>
        <strain evidence="9 10">KSM-K16</strain>
    </source>
</reference>
<evidence type="ECO:0000256" key="1">
    <source>
        <dbReference type="ARBA" id="ARBA00022448"/>
    </source>
</evidence>
<dbReference type="EMBL" id="AP006627">
    <property type="protein sequence ID" value="BAD62771.1"/>
    <property type="molecule type" value="Genomic_DNA"/>
</dbReference>
<comment type="PTM">
    <text evidence="6">Binds 1 heme c group covalently per subunit.</text>
</comment>
<dbReference type="AlphaFoldDB" id="Q5WLI4"/>
<organism evidence="9 10">
    <name type="scientific">Shouchella clausii (strain KSM-K16)</name>
    <name type="common">Alkalihalobacillus clausii</name>
    <dbReference type="NCBI Taxonomy" id="66692"/>
    <lineage>
        <taxon>Bacteria</taxon>
        <taxon>Bacillati</taxon>
        <taxon>Bacillota</taxon>
        <taxon>Bacilli</taxon>
        <taxon>Bacillales</taxon>
        <taxon>Bacillaceae</taxon>
        <taxon>Shouchella</taxon>
    </lineage>
</organism>